<evidence type="ECO:0000256" key="1">
    <source>
        <dbReference type="SAM" id="MobiDB-lite"/>
    </source>
</evidence>
<gene>
    <name evidence="2" type="ORF">UFOPK3417_00900</name>
</gene>
<dbReference type="AlphaFoldDB" id="A0A6J7E0F0"/>
<evidence type="ECO:0000313" key="2">
    <source>
        <dbReference type="EMBL" id="CAB4874029.1"/>
    </source>
</evidence>
<feature type="region of interest" description="Disordered" evidence="1">
    <location>
        <begin position="1"/>
        <end position="34"/>
    </location>
</feature>
<feature type="compositionally biased region" description="Basic and acidic residues" evidence="1">
    <location>
        <begin position="18"/>
        <end position="30"/>
    </location>
</feature>
<name>A0A6J7E0F0_9ZZZZ</name>
<dbReference type="EMBL" id="CAFBLR010000073">
    <property type="protein sequence ID" value="CAB4874029.1"/>
    <property type="molecule type" value="Genomic_DNA"/>
</dbReference>
<reference evidence="2" key="1">
    <citation type="submission" date="2020-05" db="EMBL/GenBank/DDBJ databases">
        <authorList>
            <person name="Chiriac C."/>
            <person name="Salcher M."/>
            <person name="Ghai R."/>
            <person name="Kavagutti S V."/>
        </authorList>
    </citation>
    <scope>NUCLEOTIDE SEQUENCE</scope>
</reference>
<protein>
    <submittedName>
        <fullName evidence="2">Unannotated protein</fullName>
    </submittedName>
</protein>
<organism evidence="2">
    <name type="scientific">freshwater metagenome</name>
    <dbReference type="NCBI Taxonomy" id="449393"/>
    <lineage>
        <taxon>unclassified sequences</taxon>
        <taxon>metagenomes</taxon>
        <taxon>ecological metagenomes</taxon>
    </lineage>
</organism>
<accession>A0A6J7E0F0</accession>
<proteinExistence type="predicted"/>
<sequence length="222" mass="24965">MLRDDPQRVEAVSPALADTHEDSRGERDRQSTGGLKCRKASLRTLVRSTPMALQFAIQRFEHHALACRAGPQDREFVVVQRPRVRVGQQPGCLEHQLAHRCEVVHRRRITTLGQPRCRCRIAVLRSLAEREQRLVTTASRSCAGDLEHLFGFEEQRTGLGRRLRKCAVPAGVVTERGERDEHLGRVRHPGAVLGSLDRASRRQEVGERGVEETLVVHASTLT</sequence>